<dbReference type="Proteomes" id="UP000095280">
    <property type="component" value="Unplaced"/>
</dbReference>
<keyword evidence="1" id="KW-0479">Metal-binding</keyword>
<dbReference type="GO" id="GO:0046872">
    <property type="term" value="F:metal ion binding"/>
    <property type="evidence" value="ECO:0007669"/>
    <property type="project" value="UniProtKB-KW"/>
</dbReference>
<dbReference type="InterPro" id="IPR050626">
    <property type="entry name" value="Peptidase_M16"/>
</dbReference>
<evidence type="ECO:0000259" key="3">
    <source>
        <dbReference type="Pfam" id="PF05193"/>
    </source>
</evidence>
<feature type="compositionally biased region" description="Low complexity" evidence="2">
    <location>
        <begin position="1200"/>
        <end position="1218"/>
    </location>
</feature>
<accession>A0A1I8HM42</accession>
<keyword evidence="5" id="KW-1185">Reference proteome</keyword>
<reference evidence="6" key="1">
    <citation type="submission" date="2016-11" db="UniProtKB">
        <authorList>
            <consortium name="WormBaseParasite"/>
        </authorList>
    </citation>
    <scope>IDENTIFICATION</scope>
</reference>
<dbReference type="Pfam" id="PF16187">
    <property type="entry name" value="Peptidase_M16_M"/>
    <property type="match status" value="1"/>
</dbReference>
<evidence type="ECO:0000256" key="2">
    <source>
        <dbReference type="SAM" id="MobiDB-lite"/>
    </source>
</evidence>
<evidence type="ECO:0000256" key="1">
    <source>
        <dbReference type="ARBA" id="ARBA00022723"/>
    </source>
</evidence>
<dbReference type="Gene3D" id="3.30.830.10">
    <property type="entry name" value="Metalloenzyme, LuxS/M16 peptidase-like"/>
    <property type="match status" value="6"/>
</dbReference>
<organism evidence="5 6">
    <name type="scientific">Macrostomum lignano</name>
    <dbReference type="NCBI Taxonomy" id="282301"/>
    <lineage>
        <taxon>Eukaryota</taxon>
        <taxon>Metazoa</taxon>
        <taxon>Spiralia</taxon>
        <taxon>Lophotrochozoa</taxon>
        <taxon>Platyhelminthes</taxon>
        <taxon>Rhabditophora</taxon>
        <taxon>Macrostomorpha</taxon>
        <taxon>Macrostomida</taxon>
        <taxon>Macrostomidae</taxon>
        <taxon>Macrostomum</taxon>
    </lineage>
</organism>
<sequence>MSSRIKQRFDNIESPRSFWSNFLECRGIELHNGVQALLIRHNVDDCQTDSERNWTMESFLCVSMGAGQRHDPPDCLGLSQLCNEIIAAQQSLELDNQQPQTSHDYWELTEASERASPLEDIMSQTKTDVSMFCIINKSFQQLHHVTKLLANSLERPDFSEANINRLMRLSLDRESRKLSFARSPLHLLESRTSNPQHPCNRHAVCDPSATVAAFSAAELRTRLIEFHSQHYRVSDFRIAVADPRPLDELQSLIEVAFSSMQENLPVSSPIVNENVGHPYDGTETAVKIRALNASFNGIYIAFPLPDQSTKFASSPDLYLQFLLACDKPYGLNAFLKTNSAAVTASDSDPATGYDTFYIFVHCNRKLNPRCEDMIITAVFRYLAMLRSVGTQKWLFDEVQDWLNECELHVNANQQWRRSDIDELCFRLRRYPLQHVLTARRQLTKYSAEEIKDLLELLTPERCKVFVPERFVTKFDGRAKGTQYCTSCKRELDECAEYRLEKFQPQLLAVCSADWPSTECEIDARFQRPKPSPMRLVEMTKNLLLNQVVGCKSLAERQSSSLNVASFVVRRTDSQGSLLPYLDRSVELSNGVQAHLISQNSFGGIFNHNGSVLTISIGVGHLQDPPDCRGLARLCQRLAISRKTLKLKSIYNEKMRVFEAHTEYSVCMGGFTEMPVILEQLAADILRPEFCRYEIGQALMRGMADSPTDCIQPVERLQRCAGNPNHQFNRLPDERLITNWTEEKLLDQLTQFHSLYYSGNLVRLVVEDSRSLDDLEALVLATFGQLPDAFANRILFGTHPFDGTKMGVKIRSRGVNLDEIRFVFPVPDQSDLFETSPDLYVSYLFETLFGKLSDAYSRQRGELPEILRRCPVANLLDYGYTGFDSYQISFNTTFCQKHCSAEMEDETIKFVFRLIALIRKIGPKKWLHDEIRHQRRTKLAKNFEDILYRRANIINVLDENLSVASRLLRFPIHKLIFAGYLLNEYSPRAIEDFLTCLSPEKCKVFVSDLNRKGEASNEPSSQAKDASPHSEEEFSPELLAACSAPWPANDCELEKEFEMPEPNPFVCTDFSLKPREEPHGAGPRQLQLPSSCNARLWFCQDPYLNSRQVFIAINLVAPELLSQDAPVVLYDLLETLVSSFILPACESKSDFERSNQKWVPIVNSHSGISTFFVGYLEPVLRLLPDALSGMSRFSISSLNESHNNSNSSSDSSSSSSPDSAGLFRPSPGTEFASKFDAMDFLADAEVVARQLDLAGFICFSNSYKVQSVDLTDDVEVKDLEFVWSHFSKFDRESDVNVTPLFADIMVFGNATEADAARVAQTILAAMPVLTSKSTAQSPPSPQSIRKSERLLPKGIRNKVVLDVKEDVNENFSACAIVLQISTSEAWKASLCCQSVDESSKRIWHELIIRLIVRFMEFKVNPCKSDIIVADAKIGRYACCIVLASVQSKHPADIEQQLELFISKSCDYIEEKSSKSMISYERNVKRDTLQSICPTKFQEQACAHWNHIVSGDYDFSDACSVVKCIDQIWKKIDKIELSRYCRRWLSKDAADRRQLVVHKINREKFPKDSTNDSDTAKPDIFAELNKFKRCMESCPMSDSDLNKS</sequence>
<feature type="domain" description="Peptidase M16 middle/third" evidence="4">
    <location>
        <begin position="961"/>
        <end position="1137"/>
    </location>
</feature>
<feature type="domain" description="Peptidase M16 C-terminal" evidence="3">
    <location>
        <begin position="220"/>
        <end position="399"/>
    </location>
</feature>
<evidence type="ECO:0000259" key="4">
    <source>
        <dbReference type="Pfam" id="PF16187"/>
    </source>
</evidence>
<evidence type="ECO:0000313" key="5">
    <source>
        <dbReference type="Proteomes" id="UP000095280"/>
    </source>
</evidence>
<dbReference type="Pfam" id="PF05193">
    <property type="entry name" value="Peptidase_M16_C"/>
    <property type="match status" value="1"/>
</dbReference>
<proteinExistence type="predicted"/>
<dbReference type="SUPFAM" id="SSF63411">
    <property type="entry name" value="LuxS/MPP-like metallohydrolase"/>
    <property type="match status" value="4"/>
</dbReference>
<feature type="region of interest" description="Disordered" evidence="2">
    <location>
        <begin position="1200"/>
        <end position="1222"/>
    </location>
</feature>
<dbReference type="PANTHER" id="PTHR43690">
    <property type="entry name" value="NARDILYSIN"/>
    <property type="match status" value="1"/>
</dbReference>
<dbReference type="WBParaSite" id="maker-uti_cns_0006808-snap-gene-0.2-mRNA-1">
    <property type="protein sequence ID" value="maker-uti_cns_0006808-snap-gene-0.2-mRNA-1"/>
    <property type="gene ID" value="maker-uti_cns_0006808-snap-gene-0.2"/>
</dbReference>
<evidence type="ECO:0000313" key="6">
    <source>
        <dbReference type="WBParaSite" id="maker-uti_cns_0006808-snap-gene-0.2-mRNA-1"/>
    </source>
</evidence>
<dbReference type="InterPro" id="IPR011249">
    <property type="entry name" value="Metalloenz_LuxS/M16"/>
</dbReference>
<protein>
    <submittedName>
        <fullName evidence="6">Peptidase_M16_M domain-containing protein</fullName>
    </submittedName>
</protein>
<name>A0A1I8HM42_9PLAT</name>
<dbReference type="PANTHER" id="PTHR43690:SF18">
    <property type="entry name" value="INSULIN-DEGRADING ENZYME-RELATED"/>
    <property type="match status" value="1"/>
</dbReference>
<dbReference type="InterPro" id="IPR032632">
    <property type="entry name" value="Peptidase_M16_M"/>
</dbReference>
<dbReference type="InterPro" id="IPR007863">
    <property type="entry name" value="Peptidase_M16_C"/>
</dbReference>